<sequence>MLRLISIFVVVFTAGCASNSVRIDTDQSTNFAQIKSYAVTSINPQDNLGADRLVNSLTDFLTQNGKLVGDPGFVDATIEIDHYEQQQPNQSRLSIGLGTGSYGRSGGIGVGGSVSVPWGDDMLLYAIVVMKVLVDDRLVWSASNSAEIDTDQPSGTGDAQLKALRGLLDVFPVDR</sequence>
<dbReference type="Proteomes" id="UP001500359">
    <property type="component" value="Unassembled WGS sequence"/>
</dbReference>
<dbReference type="EMBL" id="BAAAFD010000019">
    <property type="protein sequence ID" value="GAA0860151.1"/>
    <property type="molecule type" value="Genomic_DNA"/>
</dbReference>
<proteinExistence type="predicted"/>
<organism evidence="1 2">
    <name type="scientific">Aliiglaciecola litoralis</name>
    <dbReference type="NCBI Taxonomy" id="582857"/>
    <lineage>
        <taxon>Bacteria</taxon>
        <taxon>Pseudomonadati</taxon>
        <taxon>Pseudomonadota</taxon>
        <taxon>Gammaproteobacteria</taxon>
        <taxon>Alteromonadales</taxon>
        <taxon>Alteromonadaceae</taxon>
        <taxon>Aliiglaciecola</taxon>
    </lineage>
</organism>
<evidence type="ECO:0000313" key="2">
    <source>
        <dbReference type="Proteomes" id="UP001500359"/>
    </source>
</evidence>
<dbReference type="RefSeq" id="WP_343862545.1">
    <property type="nucleotide sequence ID" value="NZ_BAAAFD010000019.1"/>
</dbReference>
<evidence type="ECO:0000313" key="1">
    <source>
        <dbReference type="EMBL" id="GAA0860151.1"/>
    </source>
</evidence>
<keyword evidence="2" id="KW-1185">Reference proteome</keyword>
<gene>
    <name evidence="1" type="ORF">GCM10009114_36220</name>
</gene>
<dbReference type="PROSITE" id="PS51257">
    <property type="entry name" value="PROKAR_LIPOPROTEIN"/>
    <property type="match status" value="1"/>
</dbReference>
<protein>
    <recommendedName>
        <fullName evidence="3">DUF4136 domain-containing protein</fullName>
    </recommendedName>
</protein>
<accession>A0ABN1LTF1</accession>
<comment type="caution">
    <text evidence="1">The sequence shown here is derived from an EMBL/GenBank/DDBJ whole genome shotgun (WGS) entry which is preliminary data.</text>
</comment>
<reference evidence="1 2" key="1">
    <citation type="journal article" date="2019" name="Int. J. Syst. Evol. Microbiol.">
        <title>The Global Catalogue of Microorganisms (GCM) 10K type strain sequencing project: providing services to taxonomists for standard genome sequencing and annotation.</title>
        <authorList>
            <consortium name="The Broad Institute Genomics Platform"/>
            <consortium name="The Broad Institute Genome Sequencing Center for Infectious Disease"/>
            <person name="Wu L."/>
            <person name="Ma J."/>
        </authorList>
    </citation>
    <scope>NUCLEOTIDE SEQUENCE [LARGE SCALE GENOMIC DNA]</scope>
    <source>
        <strain evidence="1 2">JCM 15896</strain>
    </source>
</reference>
<evidence type="ECO:0008006" key="3">
    <source>
        <dbReference type="Google" id="ProtNLM"/>
    </source>
</evidence>
<name>A0ABN1LTF1_9ALTE</name>